<dbReference type="Gene3D" id="3.10.180.10">
    <property type="entry name" value="2,3-Dihydroxybiphenyl 1,2-Dioxygenase, domain 1"/>
    <property type="match status" value="1"/>
</dbReference>
<dbReference type="PROSITE" id="PS51819">
    <property type="entry name" value="VOC"/>
    <property type="match status" value="1"/>
</dbReference>
<gene>
    <name evidence="2" type="ORF">ET996_07355</name>
</gene>
<dbReference type="RefSeq" id="WP_131171911.1">
    <property type="nucleotide sequence ID" value="NZ_FXTL01000006.1"/>
</dbReference>
<name>A0A4Q9KKT1_PROTD</name>
<proteinExistence type="predicted"/>
<dbReference type="InterPro" id="IPR029068">
    <property type="entry name" value="Glyas_Bleomycin-R_OHBP_Dase"/>
</dbReference>
<accession>A0A4Q9KKT1</accession>
<dbReference type="InterPro" id="IPR037523">
    <property type="entry name" value="VOC_core"/>
</dbReference>
<dbReference type="EMBL" id="SDMR01000007">
    <property type="protein sequence ID" value="TBT95073.1"/>
    <property type="molecule type" value="Genomic_DNA"/>
</dbReference>
<protein>
    <recommendedName>
        <fullName evidence="1">VOC domain-containing protein</fullName>
    </recommendedName>
</protein>
<dbReference type="Proteomes" id="UP000291933">
    <property type="component" value="Unassembled WGS sequence"/>
</dbReference>
<evidence type="ECO:0000313" key="2">
    <source>
        <dbReference type="EMBL" id="TBT95073.1"/>
    </source>
</evidence>
<keyword evidence="3" id="KW-1185">Reference proteome</keyword>
<dbReference type="InterPro" id="IPR004360">
    <property type="entry name" value="Glyas_Fos-R_dOase_dom"/>
</dbReference>
<evidence type="ECO:0000259" key="1">
    <source>
        <dbReference type="PROSITE" id="PS51819"/>
    </source>
</evidence>
<dbReference type="Pfam" id="PF00903">
    <property type="entry name" value="Glyoxalase"/>
    <property type="match status" value="1"/>
</dbReference>
<dbReference type="SUPFAM" id="SSF54593">
    <property type="entry name" value="Glyoxalase/Bleomycin resistance protein/Dihydroxybiphenyl dioxygenase"/>
    <property type="match status" value="1"/>
</dbReference>
<reference evidence="2 3" key="1">
    <citation type="submission" date="2019-01" db="EMBL/GenBank/DDBJ databases">
        <title>Lactibacter flavus gen. nov., sp. nov., a novel bacterium of the family Propionibacteriaceae isolated from raw milk and dairy products.</title>
        <authorList>
            <person name="Huptas C."/>
            <person name="Wenning M."/>
            <person name="Breitenwieser F."/>
            <person name="Doll E."/>
            <person name="Von Neubeck M."/>
            <person name="Busse H.-J."/>
            <person name="Scherer S."/>
        </authorList>
    </citation>
    <scope>NUCLEOTIDE SEQUENCE [LARGE SCALE GENOMIC DNA]</scope>
    <source>
        <strain evidence="2 3">DSM 22130</strain>
    </source>
</reference>
<organism evidence="2 3">
    <name type="scientific">Propioniciclava tarda</name>
    <dbReference type="NCBI Taxonomy" id="433330"/>
    <lineage>
        <taxon>Bacteria</taxon>
        <taxon>Bacillati</taxon>
        <taxon>Actinomycetota</taxon>
        <taxon>Actinomycetes</taxon>
        <taxon>Propionibacteriales</taxon>
        <taxon>Propionibacteriaceae</taxon>
        <taxon>Propioniciclava</taxon>
    </lineage>
</organism>
<evidence type="ECO:0000313" key="3">
    <source>
        <dbReference type="Proteomes" id="UP000291933"/>
    </source>
</evidence>
<comment type="caution">
    <text evidence="2">The sequence shown here is derived from an EMBL/GenBank/DDBJ whole genome shotgun (WGS) entry which is preliminary data.</text>
</comment>
<dbReference type="OrthoDB" id="9798201at2"/>
<sequence length="141" mass="15903">MSDGDQLIKEGQSWAIIVPALVVSSLERSVDVYTRLFGFELDHTEPERFAVVQLGGGQIVLNQYRPDDPMVVAELSTPFGRGVAIHVRTSDPKPVYEALRAEKYPIYVPMELSEFTQGDQRYTMTSFVVQDPDGYLLRFSD</sequence>
<feature type="domain" description="VOC" evidence="1">
    <location>
        <begin position="13"/>
        <end position="141"/>
    </location>
</feature>
<dbReference type="AlphaFoldDB" id="A0A4Q9KKT1"/>